<dbReference type="GO" id="GO:0003676">
    <property type="term" value="F:nucleic acid binding"/>
    <property type="evidence" value="ECO:0007669"/>
    <property type="project" value="InterPro"/>
</dbReference>
<evidence type="ECO:0000256" key="1">
    <source>
        <dbReference type="PROSITE-ProRule" id="PRU00047"/>
    </source>
</evidence>
<organism evidence="4 5">
    <name type="scientific">Araneus ventricosus</name>
    <name type="common">Orbweaver spider</name>
    <name type="synonym">Epeira ventricosa</name>
    <dbReference type="NCBI Taxonomy" id="182803"/>
    <lineage>
        <taxon>Eukaryota</taxon>
        <taxon>Metazoa</taxon>
        <taxon>Ecdysozoa</taxon>
        <taxon>Arthropoda</taxon>
        <taxon>Chelicerata</taxon>
        <taxon>Arachnida</taxon>
        <taxon>Araneae</taxon>
        <taxon>Araneomorphae</taxon>
        <taxon>Entelegynae</taxon>
        <taxon>Araneoidea</taxon>
        <taxon>Araneidae</taxon>
        <taxon>Araneus</taxon>
    </lineage>
</organism>
<accession>A0A4Y2Q2Z7</accession>
<feature type="compositionally biased region" description="Basic and acidic residues" evidence="2">
    <location>
        <begin position="120"/>
        <end position="143"/>
    </location>
</feature>
<evidence type="ECO:0000313" key="4">
    <source>
        <dbReference type="EMBL" id="GBN57851.1"/>
    </source>
</evidence>
<keyword evidence="1" id="KW-0479">Metal-binding</keyword>
<dbReference type="InterPro" id="IPR001878">
    <property type="entry name" value="Znf_CCHC"/>
</dbReference>
<dbReference type="PROSITE" id="PS50158">
    <property type="entry name" value="ZF_CCHC"/>
    <property type="match status" value="1"/>
</dbReference>
<dbReference type="Gene3D" id="1.10.4020.10">
    <property type="entry name" value="DNA breaking-rejoining enzymes"/>
    <property type="match status" value="1"/>
</dbReference>
<dbReference type="InterPro" id="IPR036875">
    <property type="entry name" value="Znf_CCHC_sf"/>
</dbReference>
<dbReference type="SUPFAM" id="SSF47353">
    <property type="entry name" value="Retrovirus capsid dimerization domain-like"/>
    <property type="match status" value="1"/>
</dbReference>
<dbReference type="SUPFAM" id="SSF57756">
    <property type="entry name" value="Retrovirus zinc finger-like domains"/>
    <property type="match status" value="1"/>
</dbReference>
<dbReference type="PANTHER" id="PTHR46888">
    <property type="entry name" value="ZINC KNUCKLE DOMAINCONTAINING PROTEIN-RELATED"/>
    <property type="match status" value="1"/>
</dbReference>
<dbReference type="EMBL" id="BGPR01012829">
    <property type="protein sequence ID" value="GBN57851.1"/>
    <property type="molecule type" value="Genomic_DNA"/>
</dbReference>
<evidence type="ECO:0000256" key="2">
    <source>
        <dbReference type="SAM" id="MobiDB-lite"/>
    </source>
</evidence>
<feature type="region of interest" description="Disordered" evidence="2">
    <location>
        <begin position="101"/>
        <end position="150"/>
    </location>
</feature>
<gene>
    <name evidence="4" type="ORF">AVEN_30142_1</name>
</gene>
<sequence>MLLKRYRLTADRFRQLFSQHKKSPDTTWRDFYFEIASYFEGWIPELNIKDFEQLKSLIVSDQIKKKTPPDLKEHLIDSWAEWNQPLELVEKLDAYENIRHGLKKNSTPQNKQNLRSDFPTTERRFKSPAIPREDNHEETERNVFSKKTNSTPERRTIQCYGCGTSGYIQSKCPNCSKSKGAVGTKSKTVSICLLSKRQHLLPV</sequence>
<keyword evidence="1" id="KW-0862">Zinc</keyword>
<dbReference type="AlphaFoldDB" id="A0A4Y2Q2Z7"/>
<feature type="domain" description="CCHC-type" evidence="3">
    <location>
        <begin position="159"/>
        <end position="174"/>
    </location>
</feature>
<comment type="caution">
    <text evidence="4">The sequence shown here is derived from an EMBL/GenBank/DDBJ whole genome shotgun (WGS) entry which is preliminary data.</text>
</comment>
<dbReference type="InterPro" id="IPR038269">
    <property type="entry name" value="SCAN_sf"/>
</dbReference>
<keyword evidence="5" id="KW-1185">Reference proteome</keyword>
<name>A0A4Y2Q2Z7_ARAVE</name>
<evidence type="ECO:0000259" key="3">
    <source>
        <dbReference type="PROSITE" id="PS50158"/>
    </source>
</evidence>
<evidence type="ECO:0000313" key="5">
    <source>
        <dbReference type="Proteomes" id="UP000499080"/>
    </source>
</evidence>
<protein>
    <recommendedName>
        <fullName evidence="3">CCHC-type domain-containing protein</fullName>
    </recommendedName>
</protein>
<dbReference type="GO" id="GO:0008270">
    <property type="term" value="F:zinc ion binding"/>
    <property type="evidence" value="ECO:0007669"/>
    <property type="project" value="UniProtKB-KW"/>
</dbReference>
<reference evidence="4 5" key="1">
    <citation type="journal article" date="2019" name="Sci. Rep.">
        <title>Orb-weaving spider Araneus ventricosus genome elucidates the spidroin gene catalogue.</title>
        <authorList>
            <person name="Kono N."/>
            <person name="Nakamura H."/>
            <person name="Ohtoshi R."/>
            <person name="Moran D.A.P."/>
            <person name="Shinohara A."/>
            <person name="Yoshida Y."/>
            <person name="Fujiwara M."/>
            <person name="Mori M."/>
            <person name="Tomita M."/>
            <person name="Arakawa K."/>
        </authorList>
    </citation>
    <scope>NUCLEOTIDE SEQUENCE [LARGE SCALE GENOMIC DNA]</scope>
</reference>
<dbReference type="PANTHER" id="PTHR46888:SF1">
    <property type="entry name" value="RIBONUCLEASE H"/>
    <property type="match status" value="1"/>
</dbReference>
<dbReference type="Proteomes" id="UP000499080">
    <property type="component" value="Unassembled WGS sequence"/>
</dbReference>
<feature type="compositionally biased region" description="Polar residues" evidence="2">
    <location>
        <begin position="104"/>
        <end position="119"/>
    </location>
</feature>
<proteinExistence type="predicted"/>
<keyword evidence="1" id="KW-0863">Zinc-finger</keyword>
<dbReference type="OrthoDB" id="6432602at2759"/>